<dbReference type="RefSeq" id="WP_102722930.1">
    <property type="nucleotide sequence ID" value="NZ_CACRSS010000016.1"/>
</dbReference>
<dbReference type="InterPro" id="IPR010144">
    <property type="entry name" value="CRISPR-assoc_prot_Csd1-typ"/>
</dbReference>
<proteinExistence type="predicted"/>
<protein>
    <submittedName>
        <fullName evidence="1">CRISPR-associated protein (Cas_Csd1)</fullName>
    </submittedName>
</protein>
<dbReference type="NCBIfam" id="TIGR01863">
    <property type="entry name" value="cas_Csd1"/>
    <property type="match status" value="1"/>
</dbReference>
<name>A0A6N2UKC6_9BACT</name>
<dbReference type="EMBL" id="CACRSS010000016">
    <property type="protein sequence ID" value="VYT17282.1"/>
    <property type="molecule type" value="Genomic_DNA"/>
</dbReference>
<sequence length="619" mass="70037">MIIPALSELYDRLSQDPDVTAKGDLPTIGKSRQKISFRIILKPDGTLVGMDDIRAMDAPEGKKAAKLHSIPILVLGSSKPSGSGLNPCFLWDNCGYLLGYKGETGEKEQKRIREAFSSFRDKHLSVESSVNHPHFSAVCRFLEQWDPGQTPSHLASPDLWISNGIFRIAGEMKHVHETPEIQDWWFHGGEEQWQGSKKEKEKGICLVSGKEEPLALLHEPAIKGVLGAQVSGAKIVSFNCSSFTSYGKDQSLNAPVGENTAFAYCNALNYLLSHSQYNTRIGDASVVFWADAPKETMDMEAFLFGAVTTGKTLPPAMDQAAVDQLSKITELLRNGELSKGKLDHADVPFFILGISPNASRLSIRFWYQSTFGELIENIQTHYRDISLARQWTEKNSNYPDPELPKPFDILKETVRDMKELPSLYSGVLMKSILFHLPYPDIIAQAIIRRIRIDKKVNYIRCSLLKGWLYRKTNNHDLTTMQTINPDNHNIGYLLGRLFAVYVKTQEDALGKDLNRTVRDSYFSSMCAHPRSVYSTVNKLYQYHLKQLVKQKHGEGTKINREKLVQEIKSHIPDNVPVHMGLEQQAYFDLGFYHQMNDFFTEKEISQTTKTQTTDNNEQN</sequence>
<organism evidence="1">
    <name type="scientific">Akkermansia muciniphila</name>
    <dbReference type="NCBI Taxonomy" id="239935"/>
    <lineage>
        <taxon>Bacteria</taxon>
        <taxon>Pseudomonadati</taxon>
        <taxon>Verrucomicrobiota</taxon>
        <taxon>Verrucomicrobiia</taxon>
        <taxon>Verrucomicrobiales</taxon>
        <taxon>Akkermansiaceae</taxon>
        <taxon>Akkermansia</taxon>
    </lineage>
</organism>
<gene>
    <name evidence="1" type="ORF">AMLFYP55_00934</name>
</gene>
<evidence type="ECO:0000313" key="1">
    <source>
        <dbReference type="EMBL" id="VYT17282.1"/>
    </source>
</evidence>
<dbReference type="OrthoDB" id="9778918at2"/>
<dbReference type="Pfam" id="PF09709">
    <property type="entry name" value="Cas_Csd1"/>
    <property type="match status" value="1"/>
</dbReference>
<reference evidence="1" key="1">
    <citation type="submission" date="2019-11" db="EMBL/GenBank/DDBJ databases">
        <authorList>
            <person name="Feng L."/>
        </authorList>
    </citation>
    <scope>NUCLEOTIDE SEQUENCE</scope>
    <source>
        <strain evidence="1">AMuciniphilaLFYP55</strain>
    </source>
</reference>
<accession>A0A6N2UKC6</accession>
<dbReference type="AlphaFoldDB" id="A0A6N2UKC6"/>
<dbReference type="CDD" id="cd09757">
    <property type="entry name" value="Cas8c_I-C"/>
    <property type="match status" value="1"/>
</dbReference>